<evidence type="ECO:0000313" key="6">
    <source>
        <dbReference type="EMBL" id="MDE50442.1"/>
    </source>
</evidence>
<comment type="subcellular location">
    <subcellularLocation>
        <location evidence="2">Mitochondrion</location>
    </subcellularLocation>
</comment>
<dbReference type="EMBL" id="GGYP01005400">
    <property type="protein sequence ID" value="MDE50171.1"/>
    <property type="molecule type" value="Transcribed_RNA"/>
</dbReference>
<keyword evidence="1 2" id="KW-0238">DNA-binding</keyword>
<dbReference type="PROSITE" id="PS50935">
    <property type="entry name" value="SSB"/>
    <property type="match status" value="1"/>
</dbReference>
<dbReference type="GO" id="GO:0006264">
    <property type="term" value="P:mitochondrial DNA replication"/>
    <property type="evidence" value="ECO:0007669"/>
    <property type="project" value="TreeGrafter"/>
</dbReference>
<sequence length="137" mass="14866">MQALFRTFTRGIASERCLNRVSLIGRVGADAQLKGTVEHPVVIFSLATNSGGVKTEWHKISVFKPNLRPVAEEYVKSGSRLMVEGKISYGHIVDSQGNAIPTTSIIADDIIFLTRANNANMSDSNTNERDSQSATGN</sequence>
<gene>
    <name evidence="4" type="primary">mtSSB_1</name>
    <name evidence="3" type="synonym">mtSSB_0</name>
    <name evidence="6" type="synonym">mtSSB_2</name>
    <name evidence="5" type="synonym">mtSSB_3</name>
    <name evidence="4" type="ORF">g.17188</name>
    <name evidence="3" type="ORF">g.17189</name>
    <name evidence="6" type="ORF">g.17190</name>
    <name evidence="5" type="ORF">g.17191</name>
</gene>
<dbReference type="InterPro" id="IPR011344">
    <property type="entry name" value="ssDNA-bd"/>
</dbReference>
<dbReference type="InterPro" id="IPR000424">
    <property type="entry name" value="Primosome_PriB/ssb"/>
</dbReference>
<dbReference type="PIRSF" id="PIRSF002070">
    <property type="entry name" value="SSB"/>
    <property type="match status" value="1"/>
</dbReference>
<dbReference type="EMBL" id="GGYP01001582">
    <property type="protein sequence ID" value="MDE46353.1"/>
    <property type="molecule type" value="Transcribed_RNA"/>
</dbReference>
<evidence type="ECO:0000256" key="1">
    <source>
        <dbReference type="ARBA" id="ARBA00023125"/>
    </source>
</evidence>
<dbReference type="SUPFAM" id="SSF50249">
    <property type="entry name" value="Nucleic acid-binding proteins"/>
    <property type="match status" value="1"/>
</dbReference>
<evidence type="ECO:0000313" key="3">
    <source>
        <dbReference type="EMBL" id="MDE46353.1"/>
    </source>
</evidence>
<dbReference type="EMBL" id="GGYP01001666">
    <property type="protein sequence ID" value="MDE46437.1"/>
    <property type="molecule type" value="Transcribed_RNA"/>
</dbReference>
<accession>A0A6G1S8E6</accession>
<dbReference type="PANTHER" id="PTHR10302:SF0">
    <property type="entry name" value="SINGLE-STRANDED DNA-BINDING PROTEIN, MITOCHONDRIAL"/>
    <property type="match status" value="1"/>
</dbReference>
<evidence type="ECO:0000256" key="2">
    <source>
        <dbReference type="PIRNR" id="PIRNR002070"/>
    </source>
</evidence>
<dbReference type="GO" id="GO:0042645">
    <property type="term" value="C:mitochondrial nucleoid"/>
    <property type="evidence" value="ECO:0007669"/>
    <property type="project" value="TreeGrafter"/>
</dbReference>
<dbReference type="Gene3D" id="2.40.50.140">
    <property type="entry name" value="Nucleic acid-binding proteins"/>
    <property type="match status" value="1"/>
</dbReference>
<reference evidence="4" key="1">
    <citation type="submission" date="2018-10" db="EMBL/GenBank/DDBJ databases">
        <title>Transcriptome assembly of Aceria tosichella (Wheat curl mite) Type 2.</title>
        <authorList>
            <person name="Scully E.D."/>
            <person name="Geib S.M."/>
            <person name="Palmer N.A."/>
            <person name="Gupta A.K."/>
            <person name="Sarath G."/>
            <person name="Tatineni S."/>
        </authorList>
    </citation>
    <scope>NUCLEOTIDE SEQUENCE</scope>
    <source>
        <strain evidence="4">LincolnNE</strain>
    </source>
</reference>
<dbReference type="CDD" id="cd04496">
    <property type="entry name" value="SSB_OBF"/>
    <property type="match status" value="1"/>
</dbReference>
<dbReference type="Pfam" id="PF00436">
    <property type="entry name" value="SSB"/>
    <property type="match status" value="1"/>
</dbReference>
<dbReference type="NCBIfam" id="TIGR00621">
    <property type="entry name" value="ssb"/>
    <property type="match status" value="1"/>
</dbReference>
<dbReference type="InterPro" id="IPR012340">
    <property type="entry name" value="NA-bd_OB-fold"/>
</dbReference>
<evidence type="ECO:0000313" key="5">
    <source>
        <dbReference type="EMBL" id="MDE50171.1"/>
    </source>
</evidence>
<dbReference type="GO" id="GO:0003697">
    <property type="term" value="F:single-stranded DNA binding"/>
    <property type="evidence" value="ECO:0007669"/>
    <property type="project" value="InterPro"/>
</dbReference>
<dbReference type="AlphaFoldDB" id="A0A6G1S8E6"/>
<name>A0A6G1S8E6_9ACAR</name>
<evidence type="ECO:0000313" key="4">
    <source>
        <dbReference type="EMBL" id="MDE46437.1"/>
    </source>
</evidence>
<proteinExistence type="predicted"/>
<protein>
    <recommendedName>
        <fullName evidence="2">Single-stranded DNA-binding protein</fullName>
    </recommendedName>
</protein>
<dbReference type="PANTHER" id="PTHR10302">
    <property type="entry name" value="SINGLE-STRANDED DNA-BINDING PROTEIN"/>
    <property type="match status" value="1"/>
</dbReference>
<dbReference type="EMBL" id="GGYP01005671">
    <property type="protein sequence ID" value="MDE50442.1"/>
    <property type="molecule type" value="Transcribed_RNA"/>
</dbReference>
<organism evidence="4">
    <name type="scientific">Aceria tosichella</name>
    <name type="common">wheat curl mite</name>
    <dbReference type="NCBI Taxonomy" id="561515"/>
    <lineage>
        <taxon>Eukaryota</taxon>
        <taxon>Metazoa</taxon>
        <taxon>Ecdysozoa</taxon>
        <taxon>Arthropoda</taxon>
        <taxon>Chelicerata</taxon>
        <taxon>Arachnida</taxon>
        <taxon>Acari</taxon>
        <taxon>Acariformes</taxon>
        <taxon>Trombidiformes</taxon>
        <taxon>Prostigmata</taxon>
        <taxon>Eupodina</taxon>
        <taxon>Eriophyoidea</taxon>
        <taxon>Eriophyidae</taxon>
        <taxon>Eriophyinae</taxon>
        <taxon>Aceriini</taxon>
        <taxon>Aceria</taxon>
    </lineage>
</organism>
<keyword evidence="2" id="KW-0496">Mitochondrion</keyword>